<dbReference type="InterPro" id="IPR008936">
    <property type="entry name" value="Rho_GTPase_activation_prot"/>
</dbReference>
<feature type="region of interest" description="Disordered" evidence="1">
    <location>
        <begin position="1"/>
        <end position="85"/>
    </location>
</feature>
<dbReference type="SMART" id="SM00324">
    <property type="entry name" value="RhoGAP"/>
    <property type="match status" value="1"/>
</dbReference>
<proteinExistence type="predicted"/>
<evidence type="ECO:0000256" key="1">
    <source>
        <dbReference type="SAM" id="MobiDB-lite"/>
    </source>
</evidence>
<feature type="compositionally biased region" description="Low complexity" evidence="1">
    <location>
        <begin position="8"/>
        <end position="20"/>
    </location>
</feature>
<dbReference type="Proteomes" id="UP000076154">
    <property type="component" value="Unassembled WGS sequence"/>
</dbReference>
<comment type="caution">
    <text evidence="3">The sequence shown here is derived from an EMBL/GenBank/DDBJ whole genome shotgun (WGS) entry which is preliminary data.</text>
</comment>
<dbReference type="GO" id="GO:0005096">
    <property type="term" value="F:GTPase activator activity"/>
    <property type="evidence" value="ECO:0007669"/>
    <property type="project" value="InterPro"/>
</dbReference>
<feature type="compositionally biased region" description="Basic and acidic residues" evidence="1">
    <location>
        <begin position="1104"/>
        <end position="1115"/>
    </location>
</feature>
<feature type="compositionally biased region" description="Low complexity" evidence="1">
    <location>
        <begin position="1182"/>
        <end position="1191"/>
    </location>
</feature>
<protein>
    <recommendedName>
        <fullName evidence="2">Rho-GAP domain-containing protein</fullName>
    </recommendedName>
</protein>
<dbReference type="PANTHER" id="PTHR12783:SF5">
    <property type="entry name" value="RALA-BINDING PROTEIN 1"/>
    <property type="match status" value="1"/>
</dbReference>
<dbReference type="InParanoid" id="A0A369JBU4"/>
<feature type="region of interest" description="Disordered" evidence="1">
    <location>
        <begin position="907"/>
        <end position="947"/>
    </location>
</feature>
<reference evidence="3" key="1">
    <citation type="submission" date="2018-04" db="EMBL/GenBank/DDBJ databases">
        <title>Whole genome sequencing of Hypsizygus marmoreus.</title>
        <authorList>
            <person name="Choi I.-G."/>
            <person name="Min B."/>
            <person name="Kim J.-G."/>
            <person name="Kim S."/>
            <person name="Oh Y.-L."/>
            <person name="Kong W.-S."/>
            <person name="Park H."/>
            <person name="Jeong J."/>
            <person name="Song E.-S."/>
        </authorList>
    </citation>
    <scope>NUCLEOTIDE SEQUENCE [LARGE SCALE GENOMIC DNA]</scope>
    <source>
        <strain evidence="3">51987-8</strain>
    </source>
</reference>
<feature type="compositionally biased region" description="Low complexity" evidence="1">
    <location>
        <begin position="691"/>
        <end position="709"/>
    </location>
</feature>
<feature type="region of interest" description="Disordered" evidence="1">
    <location>
        <begin position="256"/>
        <end position="324"/>
    </location>
</feature>
<feature type="region of interest" description="Disordered" evidence="1">
    <location>
        <begin position="428"/>
        <end position="487"/>
    </location>
</feature>
<dbReference type="PROSITE" id="PS50238">
    <property type="entry name" value="RHOGAP"/>
    <property type="match status" value="1"/>
</dbReference>
<feature type="compositionally biased region" description="Polar residues" evidence="1">
    <location>
        <begin position="1505"/>
        <end position="1517"/>
    </location>
</feature>
<feature type="compositionally biased region" description="Low complexity" evidence="1">
    <location>
        <begin position="606"/>
        <end position="623"/>
    </location>
</feature>
<evidence type="ECO:0000259" key="2">
    <source>
        <dbReference type="PROSITE" id="PS50238"/>
    </source>
</evidence>
<feature type="compositionally biased region" description="Polar residues" evidence="1">
    <location>
        <begin position="657"/>
        <end position="669"/>
    </location>
</feature>
<dbReference type="InterPro" id="IPR000198">
    <property type="entry name" value="RhoGAP_dom"/>
</dbReference>
<dbReference type="InterPro" id="IPR039767">
    <property type="entry name" value="RALBP1"/>
</dbReference>
<dbReference type="GO" id="GO:0031267">
    <property type="term" value="F:small GTPase binding"/>
    <property type="evidence" value="ECO:0007669"/>
    <property type="project" value="InterPro"/>
</dbReference>
<dbReference type="Pfam" id="PF00620">
    <property type="entry name" value="RhoGAP"/>
    <property type="match status" value="2"/>
</dbReference>
<dbReference type="OrthoDB" id="185175at2759"/>
<feature type="compositionally biased region" description="Acidic residues" evidence="1">
    <location>
        <begin position="1069"/>
        <end position="1086"/>
    </location>
</feature>
<feature type="compositionally biased region" description="Polar residues" evidence="1">
    <location>
        <begin position="624"/>
        <end position="633"/>
    </location>
</feature>
<name>A0A369JBU4_HYPMA</name>
<dbReference type="STRING" id="39966.A0A369JBU4"/>
<feature type="compositionally biased region" description="Polar residues" evidence="1">
    <location>
        <begin position="1192"/>
        <end position="1210"/>
    </location>
</feature>
<feature type="region of interest" description="Disordered" evidence="1">
    <location>
        <begin position="1495"/>
        <end position="1524"/>
    </location>
</feature>
<feature type="compositionally biased region" description="Pro residues" evidence="1">
    <location>
        <begin position="192"/>
        <end position="224"/>
    </location>
</feature>
<feature type="compositionally biased region" description="Pro residues" evidence="1">
    <location>
        <begin position="67"/>
        <end position="77"/>
    </location>
</feature>
<dbReference type="EMBL" id="LUEZ02000122">
    <property type="protein sequence ID" value="RDB16894.1"/>
    <property type="molecule type" value="Genomic_DNA"/>
</dbReference>
<feature type="compositionally biased region" description="Basic and acidic residues" evidence="1">
    <location>
        <begin position="256"/>
        <end position="270"/>
    </location>
</feature>
<feature type="compositionally biased region" description="Polar residues" evidence="1">
    <location>
        <begin position="138"/>
        <end position="150"/>
    </location>
</feature>
<evidence type="ECO:0000313" key="3">
    <source>
        <dbReference type="EMBL" id="RDB16894.1"/>
    </source>
</evidence>
<feature type="region of interest" description="Disordered" evidence="1">
    <location>
        <begin position="97"/>
        <end position="229"/>
    </location>
</feature>
<feature type="region of interest" description="Disordered" evidence="1">
    <location>
        <begin position="1131"/>
        <end position="1150"/>
    </location>
</feature>
<dbReference type="CDD" id="cd00159">
    <property type="entry name" value="RhoGAP"/>
    <property type="match status" value="1"/>
</dbReference>
<feature type="region of interest" description="Disordered" evidence="1">
    <location>
        <begin position="1044"/>
        <end position="1115"/>
    </location>
</feature>
<feature type="region of interest" description="Disordered" evidence="1">
    <location>
        <begin position="769"/>
        <end position="802"/>
    </location>
</feature>
<feature type="compositionally biased region" description="Polar residues" evidence="1">
    <location>
        <begin position="478"/>
        <end position="487"/>
    </location>
</feature>
<accession>A0A369JBU4</accession>
<feature type="compositionally biased region" description="Low complexity" evidence="1">
    <location>
        <begin position="448"/>
        <end position="465"/>
    </location>
</feature>
<organism evidence="3 4">
    <name type="scientific">Hypsizygus marmoreus</name>
    <name type="common">White beech mushroom</name>
    <name type="synonym">Agaricus marmoreus</name>
    <dbReference type="NCBI Taxonomy" id="39966"/>
    <lineage>
        <taxon>Eukaryota</taxon>
        <taxon>Fungi</taxon>
        <taxon>Dikarya</taxon>
        <taxon>Basidiomycota</taxon>
        <taxon>Agaricomycotina</taxon>
        <taxon>Agaricomycetes</taxon>
        <taxon>Agaricomycetidae</taxon>
        <taxon>Agaricales</taxon>
        <taxon>Tricholomatineae</taxon>
        <taxon>Lyophyllaceae</taxon>
        <taxon>Hypsizygus</taxon>
    </lineage>
</organism>
<sequence>MTSGSERAASSATTTPGAPAREIWHSSGPAANPNPTITTRSASSPFPPSSSPSSSQSMGQTFARPNVAPPPSLPPSSPSTAARGLTAAMAGGIKLKRAFAGRRKKSEDVGKLMTNARDDSGSVQEQPSPFHHHGVEATPSSSSSPAQVMTYSAAASSSSHDAGPAAARGTKHLSQLATHVFNAKRSSKSPLQVPPMPIQQPPVPPPKPTPSPTAPNMSTPPRPAPLALRADYRSSIIPISPGISSAVDFMRMSEEQQRGIDEMRKDREVAAEGAAKPSESGDIAKSDIPDKEKEKAEMKDSWRKSDSTIGHGTIRAGSSRPSRPVSMAESLQSIHTIVPVNKRLSALITDADFGMPEEDDSDRSFQEINISTATPANNSLIGHTTFSTPAASPHQASPTSSIKTKNRRSMSLNITTYAAFSKNKALPATASGSSATPEDLKHSMSEQSHMPSAMSPSMSREAPPSLRTPMNATGFIAPSSSGVQSTGTNIRGRLAALAATTAQNQPPTSSPGSTLAHSQQHTSNPHSYTNNPYTTFPPPPSSAPTPISRLDRSLPALPPPPSSYPQPTLAPGSFRQTAISMTSGFAPAAGLAKRAVEKMGRAWGISSSSSNSNNSGYASSSSSRAGTDNNTPPSSYSSGGGFVSHGHGHGHRRHPSQELTRTASNQSASAALGGQPQHLRKKNRLRHTPNAPSVSSSITTASTASMSDSGGAPAGPVLGKRLRGPLRGKVGSGGVVFGRDLRTVVRETKVGVGKPRVWGGKWRNWDGEEEEWEDGDEYGGSERDRNRDGSGERGRERRGSVRRGQLKALEERKLPALVVRCAQHLLIWGVQEEGLFRVSGRPSHVSKLRAEFDSGADFDMTESSPGDLDPHAVASVFKAFLRELPEPILTHALLPYFDAAMTQETTKNAAADASQPQREGNARSNGPGLPTGPRNSGTLPALRKPPSLSTLAMPAFTGMRPPSQALLHTFQALLAQLPDENRDLIRTVTELINATARESKETKMPLSNLLLVFCPSLNMNPPLLRVLCEAEGIWEDVVMEIKRRDGGDEQSSSSSSSEADEVIDTRAEGEDEFEDARDGTEEDGESESVGRTSEDVPSSVEYHASTEDVASRVGHAERGPISTVYLDAEGSCADDSSSISQPHSRAAHLRGGSIAASSLRDDGSSFLSTSEDHDGPSRHSSDVQSQSVSPPLLTSSAESLDTPATSSGHPSYSHLPIDQSSLHEDKTHPQPGSTIPIIAESSPMGLSAPIPRKPVISNPIPIISPIEFPSSSVSDTAHNVDAQTKPEKRHSITLLSLPNFAPGQLLGGRDSAASQDTSSTSSLRGLRMKKPSLHLLFSKKSTSSLSSPRAASSPSSLRRPIISSPYMARSASDSSVSTPLSAVTAPQSSTFTLPPKLDTLIDSSSLRVGLGLGIDVIETPATPEKKEHENVSRSLQSSPANPMALLASASVTSLVAGSTPIADRFRSSSPSPSLLFASKSLTSLALPLESQQDVLPASHLRPNPTVRSRLTSTSSNHLGMLDDRDPAEDWTRSVLIAADLEGGRIAERSARV</sequence>
<feature type="region of interest" description="Disordered" evidence="1">
    <location>
        <begin position="500"/>
        <end position="572"/>
    </location>
</feature>
<dbReference type="PANTHER" id="PTHR12783">
    <property type="entry name" value="RALA BINDING PROTEIN 1 RALBP1"/>
    <property type="match status" value="1"/>
</dbReference>
<keyword evidence="4" id="KW-1185">Reference proteome</keyword>
<feature type="domain" description="Rho-GAP" evidence="2">
    <location>
        <begin position="804"/>
        <end position="1074"/>
    </location>
</feature>
<feature type="compositionally biased region" description="Polar residues" evidence="1">
    <location>
        <begin position="1134"/>
        <end position="1143"/>
    </location>
</feature>
<feature type="compositionally biased region" description="Acidic residues" evidence="1">
    <location>
        <begin position="769"/>
        <end position="779"/>
    </location>
</feature>
<feature type="region of interest" description="Disordered" evidence="1">
    <location>
        <begin position="1305"/>
        <end position="1325"/>
    </location>
</feature>
<dbReference type="GO" id="GO:0007264">
    <property type="term" value="P:small GTPase-mediated signal transduction"/>
    <property type="evidence" value="ECO:0007669"/>
    <property type="project" value="InterPro"/>
</dbReference>
<gene>
    <name evidence="3" type="ORF">Hypma_002426</name>
</gene>
<feature type="compositionally biased region" description="Basic and acidic residues" evidence="1">
    <location>
        <begin position="105"/>
        <end position="120"/>
    </location>
</feature>
<feature type="region of interest" description="Disordered" evidence="1">
    <location>
        <begin position="604"/>
        <end position="733"/>
    </location>
</feature>
<feature type="region of interest" description="Disordered" evidence="1">
    <location>
        <begin position="1156"/>
        <end position="1246"/>
    </location>
</feature>
<feature type="compositionally biased region" description="Basic and acidic residues" evidence="1">
    <location>
        <begin position="282"/>
        <end position="306"/>
    </location>
</feature>
<feature type="compositionally biased region" description="Basic and acidic residues" evidence="1">
    <location>
        <begin position="780"/>
        <end position="799"/>
    </location>
</feature>
<feature type="compositionally biased region" description="Basic residues" evidence="1">
    <location>
        <begin position="678"/>
        <end position="687"/>
    </location>
</feature>
<feature type="region of interest" description="Disordered" evidence="1">
    <location>
        <begin position="374"/>
        <end position="408"/>
    </location>
</feature>
<dbReference type="Gene3D" id="1.10.555.10">
    <property type="entry name" value="Rho GTPase activation protein"/>
    <property type="match status" value="1"/>
</dbReference>
<feature type="compositionally biased region" description="Polar residues" evidence="1">
    <location>
        <begin position="907"/>
        <end position="924"/>
    </location>
</feature>
<feature type="region of interest" description="Disordered" evidence="1">
    <location>
        <begin position="1269"/>
        <end position="1293"/>
    </location>
</feature>
<evidence type="ECO:0000313" key="4">
    <source>
        <dbReference type="Proteomes" id="UP000076154"/>
    </source>
</evidence>
<dbReference type="SUPFAM" id="SSF48350">
    <property type="entry name" value="GTPase activation domain, GAP"/>
    <property type="match status" value="1"/>
</dbReference>
<feature type="compositionally biased region" description="Polar residues" evidence="1">
    <location>
        <begin position="503"/>
        <end position="526"/>
    </location>
</feature>
<feature type="compositionally biased region" description="Low complexity" evidence="1">
    <location>
        <begin position="152"/>
        <end position="167"/>
    </location>
</feature>
<feature type="compositionally biased region" description="Basic and acidic residues" evidence="1">
    <location>
        <begin position="1170"/>
        <end position="1181"/>
    </location>
</feature>
<feature type="compositionally biased region" description="Low complexity" evidence="1">
    <location>
        <begin position="1310"/>
        <end position="1322"/>
    </location>
</feature>